<dbReference type="InterPro" id="IPR011251">
    <property type="entry name" value="Luciferase-like_dom"/>
</dbReference>
<dbReference type="EMBL" id="AZHW01000995">
    <property type="protein sequence ID" value="ETW94848.1"/>
    <property type="molecule type" value="Genomic_DNA"/>
</dbReference>
<proteinExistence type="predicted"/>
<evidence type="ECO:0000256" key="3">
    <source>
        <dbReference type="ARBA" id="ARBA00023002"/>
    </source>
</evidence>
<keyword evidence="1" id="KW-0285">Flavoprotein</keyword>
<organism evidence="6 7">
    <name type="scientific">Entotheonella factor</name>
    <dbReference type="NCBI Taxonomy" id="1429438"/>
    <lineage>
        <taxon>Bacteria</taxon>
        <taxon>Pseudomonadati</taxon>
        <taxon>Nitrospinota/Tectimicrobiota group</taxon>
        <taxon>Candidatus Tectimicrobiota</taxon>
        <taxon>Candidatus Entotheonellia</taxon>
        <taxon>Candidatus Entotheonellales</taxon>
        <taxon>Candidatus Entotheonellaceae</taxon>
        <taxon>Candidatus Entotheonella</taxon>
    </lineage>
</organism>
<feature type="domain" description="Luciferase-like" evidence="5">
    <location>
        <begin position="1"/>
        <end position="277"/>
    </location>
</feature>
<keyword evidence="3" id="KW-0560">Oxidoreductase</keyword>
<dbReference type="SUPFAM" id="SSF51679">
    <property type="entry name" value="Bacterial luciferase-like"/>
    <property type="match status" value="1"/>
</dbReference>
<evidence type="ECO:0000256" key="2">
    <source>
        <dbReference type="ARBA" id="ARBA00022643"/>
    </source>
</evidence>
<dbReference type="InterPro" id="IPR050172">
    <property type="entry name" value="SsuD_RutA_monooxygenase"/>
</dbReference>
<evidence type="ECO:0000256" key="4">
    <source>
        <dbReference type="ARBA" id="ARBA00023033"/>
    </source>
</evidence>
<dbReference type="NCBIfam" id="TIGR03560">
    <property type="entry name" value="F420_Rv1855c"/>
    <property type="match status" value="1"/>
</dbReference>
<dbReference type="AlphaFoldDB" id="W4L9U3"/>
<dbReference type="Proteomes" id="UP000019141">
    <property type="component" value="Unassembled WGS sequence"/>
</dbReference>
<protein>
    <recommendedName>
        <fullName evidence="5">Luciferase-like domain-containing protein</fullName>
    </recommendedName>
</protein>
<keyword evidence="7" id="KW-1185">Reference proteome</keyword>
<dbReference type="Pfam" id="PF00296">
    <property type="entry name" value="Bac_luciferase"/>
    <property type="match status" value="1"/>
</dbReference>
<accession>W4L9U3</accession>
<evidence type="ECO:0000259" key="5">
    <source>
        <dbReference type="Pfam" id="PF00296"/>
    </source>
</evidence>
<dbReference type="HOGENOM" id="CLU_027853_6_2_7"/>
<dbReference type="GO" id="GO:0008726">
    <property type="term" value="F:alkanesulfonate monooxygenase activity"/>
    <property type="evidence" value="ECO:0007669"/>
    <property type="project" value="TreeGrafter"/>
</dbReference>
<comment type="caution">
    <text evidence="6">The sequence shown here is derived from an EMBL/GenBank/DDBJ whole genome shotgun (WGS) entry which is preliminary data.</text>
</comment>
<dbReference type="Gene3D" id="3.20.20.30">
    <property type="entry name" value="Luciferase-like domain"/>
    <property type="match status" value="1"/>
</dbReference>
<gene>
    <name evidence="6" type="ORF">ETSY1_33090</name>
</gene>
<name>W4L9U3_ENTF1</name>
<keyword evidence="2" id="KW-0288">FMN</keyword>
<evidence type="ECO:0000256" key="1">
    <source>
        <dbReference type="ARBA" id="ARBA00022630"/>
    </source>
</evidence>
<sequence length="309" mass="34596">MKFGLFTSITGITWQQLCDLWRHIEDTGWDAACVTDHFMPNVPDPVTETLECWTALSGLALVTSRMRIGTLVSGNTYRHPAVLAKMATTVDIMAGGRLICGLGGAWQRNEHQAYGIPFYTVGERLNRLDEACQVLLHLWHESKSTFQGKYYQLDEAPLYPKSLQQPHPELLIGGGGEKKTLRIVAKYADHWNVWGGPDTLRHKGHILERHCGEVGRDAAQLTRSANMPMQITENTEEKEKLVVGLMRRFGRSETEARDTVLAGSVAEIQDKIGRLQGAGVDQLFIPSFLPPWSLDQLDQFITEVAPAFR</sequence>
<dbReference type="InterPro" id="IPR036661">
    <property type="entry name" value="Luciferase-like_sf"/>
</dbReference>
<reference evidence="6 7" key="1">
    <citation type="journal article" date="2014" name="Nature">
        <title>An environmental bacterial taxon with a large and distinct metabolic repertoire.</title>
        <authorList>
            <person name="Wilson M.C."/>
            <person name="Mori T."/>
            <person name="Ruckert C."/>
            <person name="Uria A.R."/>
            <person name="Helf M.J."/>
            <person name="Takada K."/>
            <person name="Gernert C."/>
            <person name="Steffens U.A."/>
            <person name="Heycke N."/>
            <person name="Schmitt S."/>
            <person name="Rinke C."/>
            <person name="Helfrich E.J."/>
            <person name="Brachmann A.O."/>
            <person name="Gurgui C."/>
            <person name="Wakimoto T."/>
            <person name="Kracht M."/>
            <person name="Crusemann M."/>
            <person name="Hentschel U."/>
            <person name="Abe I."/>
            <person name="Matsunaga S."/>
            <person name="Kalinowski J."/>
            <person name="Takeyama H."/>
            <person name="Piel J."/>
        </authorList>
    </citation>
    <scope>NUCLEOTIDE SEQUENCE [LARGE SCALE GENOMIC DNA]</scope>
    <source>
        <strain evidence="7">TSY1</strain>
    </source>
</reference>
<evidence type="ECO:0000313" key="7">
    <source>
        <dbReference type="Proteomes" id="UP000019141"/>
    </source>
</evidence>
<evidence type="ECO:0000313" key="6">
    <source>
        <dbReference type="EMBL" id="ETW94848.1"/>
    </source>
</evidence>
<dbReference type="InterPro" id="IPR019952">
    <property type="entry name" value="F420_OxRdatse_Rv1855c_pred"/>
</dbReference>
<dbReference type="GO" id="GO:0046306">
    <property type="term" value="P:alkanesulfonate catabolic process"/>
    <property type="evidence" value="ECO:0007669"/>
    <property type="project" value="TreeGrafter"/>
</dbReference>
<keyword evidence="4" id="KW-0503">Monooxygenase</keyword>
<dbReference type="PANTHER" id="PTHR42847">
    <property type="entry name" value="ALKANESULFONATE MONOOXYGENASE"/>
    <property type="match status" value="1"/>
</dbReference>
<dbReference type="PANTHER" id="PTHR42847:SF8">
    <property type="entry name" value="CONSERVED PROTEIN"/>
    <property type="match status" value="1"/>
</dbReference>